<reference evidence="2 3" key="2">
    <citation type="submission" date="2009-02" db="EMBL/GenBank/DDBJ databases">
        <title>Draft genome sequence of Clostridium methylpentosum (DSM 5476).</title>
        <authorList>
            <person name="Sudarsanam P."/>
            <person name="Ley R."/>
            <person name="Guruge J."/>
            <person name="Turnbaugh P.J."/>
            <person name="Mahowald M."/>
            <person name="Liep D."/>
            <person name="Gordon J."/>
        </authorList>
    </citation>
    <scope>NUCLEOTIDE SEQUENCE [LARGE SCALE GENOMIC DNA]</scope>
    <source>
        <strain evidence="2 3">DSM 5476</strain>
    </source>
</reference>
<comment type="caution">
    <text evidence="2">The sequence shown here is derived from an EMBL/GenBank/DDBJ whole genome shotgun (WGS) entry which is preliminary data.</text>
</comment>
<dbReference type="HOGENOM" id="CLU_2786551_0_0_9"/>
<proteinExistence type="predicted"/>
<reference evidence="2 3" key="1">
    <citation type="submission" date="2009-01" db="EMBL/GenBank/DDBJ databases">
        <authorList>
            <person name="Fulton L."/>
            <person name="Clifton S."/>
            <person name="Fulton B."/>
            <person name="Xu J."/>
            <person name="Minx P."/>
            <person name="Pepin K.H."/>
            <person name="Johnson M."/>
            <person name="Bhonagiri V."/>
            <person name="Nash W.E."/>
            <person name="Mardis E.R."/>
            <person name="Wilson R.K."/>
        </authorList>
    </citation>
    <scope>NUCLEOTIDE SEQUENCE [LARGE SCALE GENOMIC DNA]</scope>
    <source>
        <strain evidence="2 3">DSM 5476</strain>
    </source>
</reference>
<name>C0EGX4_9FIRM</name>
<accession>C0EGX4</accession>
<protein>
    <submittedName>
        <fullName evidence="2">Uncharacterized protein</fullName>
    </submittedName>
</protein>
<dbReference type="EMBL" id="ACEC01000112">
    <property type="protein sequence ID" value="EEG29276.1"/>
    <property type="molecule type" value="Genomic_DNA"/>
</dbReference>
<feature type="region of interest" description="Disordered" evidence="1">
    <location>
        <begin position="45"/>
        <end position="68"/>
    </location>
</feature>
<feature type="compositionally biased region" description="Polar residues" evidence="1">
    <location>
        <begin position="59"/>
        <end position="68"/>
    </location>
</feature>
<gene>
    <name evidence="2" type="ORF">CLOSTMETH_03119</name>
</gene>
<dbReference type="AlphaFoldDB" id="C0EGX4"/>
<sequence length="68" mass="7541">MYTAGNSVKIAESLNETAWGRSLKMRQQKEKELLLQREPVSFSAPCVGRPANPFRAGLNGSSKTMDQQ</sequence>
<organism evidence="2 3">
    <name type="scientific">[Clostridium] methylpentosum DSM 5476</name>
    <dbReference type="NCBI Taxonomy" id="537013"/>
    <lineage>
        <taxon>Bacteria</taxon>
        <taxon>Bacillati</taxon>
        <taxon>Bacillota</taxon>
        <taxon>Clostridia</taxon>
        <taxon>Eubacteriales</taxon>
        <taxon>Oscillospiraceae</taxon>
        <taxon>Oscillospiraceae incertae sedis</taxon>
    </lineage>
</organism>
<evidence type="ECO:0000256" key="1">
    <source>
        <dbReference type="SAM" id="MobiDB-lite"/>
    </source>
</evidence>
<dbReference type="Proteomes" id="UP000003340">
    <property type="component" value="Unassembled WGS sequence"/>
</dbReference>
<evidence type="ECO:0000313" key="3">
    <source>
        <dbReference type="Proteomes" id="UP000003340"/>
    </source>
</evidence>
<evidence type="ECO:0000313" key="2">
    <source>
        <dbReference type="EMBL" id="EEG29276.1"/>
    </source>
</evidence>
<keyword evidence="3" id="KW-1185">Reference proteome</keyword>